<dbReference type="AlphaFoldDB" id="A0A0A9ATY1"/>
<reference evidence="1" key="1">
    <citation type="submission" date="2014-09" db="EMBL/GenBank/DDBJ databases">
        <authorList>
            <person name="Magalhaes I.L.F."/>
            <person name="Oliveira U."/>
            <person name="Santos F.R."/>
            <person name="Vidigal T.H.D.A."/>
            <person name="Brescovit A.D."/>
            <person name="Santos A.J."/>
        </authorList>
    </citation>
    <scope>NUCLEOTIDE SEQUENCE</scope>
    <source>
        <tissue evidence="1">Shoot tissue taken approximately 20 cm above the soil surface</tissue>
    </source>
</reference>
<protein>
    <submittedName>
        <fullName evidence="1">Uncharacterized protein</fullName>
    </submittedName>
</protein>
<evidence type="ECO:0000313" key="1">
    <source>
        <dbReference type="EMBL" id="JAD50537.1"/>
    </source>
</evidence>
<sequence>MFHWPVDENCHLHRCCSYGVLFNYLAFCESLSFYPSCHHSILQLVNLSLLKISNHMLTTCEASCEISISFEYVFEVITKSTLNL</sequence>
<proteinExistence type="predicted"/>
<reference evidence="1" key="2">
    <citation type="journal article" date="2015" name="Data Brief">
        <title>Shoot transcriptome of the giant reed, Arundo donax.</title>
        <authorList>
            <person name="Barrero R.A."/>
            <person name="Guerrero F.D."/>
            <person name="Moolhuijzen P."/>
            <person name="Goolsby J.A."/>
            <person name="Tidwell J."/>
            <person name="Bellgard S.E."/>
            <person name="Bellgard M.I."/>
        </authorList>
    </citation>
    <scope>NUCLEOTIDE SEQUENCE</scope>
    <source>
        <tissue evidence="1">Shoot tissue taken approximately 20 cm above the soil surface</tissue>
    </source>
</reference>
<dbReference type="EMBL" id="GBRH01247358">
    <property type="protein sequence ID" value="JAD50537.1"/>
    <property type="molecule type" value="Transcribed_RNA"/>
</dbReference>
<organism evidence="1">
    <name type="scientific">Arundo donax</name>
    <name type="common">Giant reed</name>
    <name type="synonym">Donax arundinaceus</name>
    <dbReference type="NCBI Taxonomy" id="35708"/>
    <lineage>
        <taxon>Eukaryota</taxon>
        <taxon>Viridiplantae</taxon>
        <taxon>Streptophyta</taxon>
        <taxon>Embryophyta</taxon>
        <taxon>Tracheophyta</taxon>
        <taxon>Spermatophyta</taxon>
        <taxon>Magnoliopsida</taxon>
        <taxon>Liliopsida</taxon>
        <taxon>Poales</taxon>
        <taxon>Poaceae</taxon>
        <taxon>PACMAD clade</taxon>
        <taxon>Arundinoideae</taxon>
        <taxon>Arundineae</taxon>
        <taxon>Arundo</taxon>
    </lineage>
</organism>
<name>A0A0A9ATY1_ARUDO</name>
<accession>A0A0A9ATY1</accession>